<evidence type="ECO:0000313" key="4">
    <source>
        <dbReference type="Proteomes" id="UP000307943"/>
    </source>
</evidence>
<organism evidence="3 4">
    <name type="scientific">Paenibacillus hemerocallicola</name>
    <dbReference type="NCBI Taxonomy" id="1172614"/>
    <lineage>
        <taxon>Bacteria</taxon>
        <taxon>Bacillati</taxon>
        <taxon>Bacillota</taxon>
        <taxon>Bacilli</taxon>
        <taxon>Bacillales</taxon>
        <taxon>Paenibacillaceae</taxon>
        <taxon>Paenibacillus</taxon>
    </lineage>
</organism>
<dbReference type="PANTHER" id="PTHR43222:SF2">
    <property type="entry name" value="NUDIX HYDROLASE 23, CHLOROPLASTIC"/>
    <property type="match status" value="1"/>
</dbReference>
<dbReference type="Pfam" id="PF00293">
    <property type="entry name" value="NUDIX"/>
    <property type="match status" value="1"/>
</dbReference>
<accession>A0A5C4TGM7</accession>
<evidence type="ECO:0000313" key="3">
    <source>
        <dbReference type="EMBL" id="TNJ68294.1"/>
    </source>
</evidence>
<dbReference type="OrthoDB" id="511483at2"/>
<dbReference type="InterPro" id="IPR015797">
    <property type="entry name" value="NUDIX_hydrolase-like_dom_sf"/>
</dbReference>
<comment type="caution">
    <text evidence="3">The sequence shown here is derived from an EMBL/GenBank/DDBJ whole genome shotgun (WGS) entry which is preliminary data.</text>
</comment>
<dbReference type="EMBL" id="VDCQ01000001">
    <property type="protein sequence ID" value="TNJ68294.1"/>
    <property type="molecule type" value="Genomic_DNA"/>
</dbReference>
<dbReference type="AlphaFoldDB" id="A0A5C4TGM7"/>
<name>A0A5C4TGM7_9BACL</name>
<protein>
    <submittedName>
        <fullName evidence="3">NUDIX hydrolase</fullName>
    </submittedName>
</protein>
<sequence length="196" mass="22105">MSQLSKIGSDANVMLYPEIVLPRLRYRFCPMCREALAKKILNDDDLERVCCLSCGWVHYPTNAMGVIIIVAVEDRIVAILPPSAPKEYPAALPGGHGEYWESPEEAAVREAYEETGFHVAITELLGWGFNKNAGYPGPMLHFYYEAKAIGGSARDSEEGRVHLYRPDQFPPISPQRGGSRRTMELYLERKKYRSPL</sequence>
<gene>
    <name evidence="3" type="ORF">FE784_01135</name>
</gene>
<proteinExistence type="predicted"/>
<dbReference type="PROSITE" id="PS51462">
    <property type="entry name" value="NUDIX"/>
    <property type="match status" value="1"/>
</dbReference>
<dbReference type="InterPro" id="IPR029401">
    <property type="entry name" value="Nudix_N"/>
</dbReference>
<reference evidence="3 4" key="1">
    <citation type="submission" date="2019-05" db="EMBL/GenBank/DDBJ databases">
        <title>We sequenced the genome of Paenibacillus hemerocallicola KCTC 33185 for further insight into its adaptation and study the phylogeny of Paenibacillus.</title>
        <authorList>
            <person name="Narsing Rao M.P."/>
        </authorList>
    </citation>
    <scope>NUCLEOTIDE SEQUENCE [LARGE SCALE GENOMIC DNA]</scope>
    <source>
        <strain evidence="3 4">KCTC 33185</strain>
    </source>
</reference>
<dbReference type="SUPFAM" id="SSF55811">
    <property type="entry name" value="Nudix"/>
    <property type="match status" value="1"/>
</dbReference>
<feature type="domain" description="Nudix hydrolase" evidence="2">
    <location>
        <begin position="59"/>
        <end position="187"/>
    </location>
</feature>
<dbReference type="InterPro" id="IPR020084">
    <property type="entry name" value="NUDIX_hydrolase_CS"/>
</dbReference>
<keyword evidence="1 3" id="KW-0378">Hydrolase</keyword>
<dbReference type="PANTHER" id="PTHR43222">
    <property type="entry name" value="NUDIX HYDROLASE 23"/>
    <property type="match status" value="1"/>
</dbReference>
<dbReference type="Proteomes" id="UP000307943">
    <property type="component" value="Unassembled WGS sequence"/>
</dbReference>
<dbReference type="Gene3D" id="3.90.79.10">
    <property type="entry name" value="Nucleoside Triphosphate Pyrophosphohydrolase"/>
    <property type="match status" value="1"/>
</dbReference>
<dbReference type="CDD" id="cd02883">
    <property type="entry name" value="NUDIX_Hydrolase"/>
    <property type="match status" value="1"/>
</dbReference>
<evidence type="ECO:0000259" key="2">
    <source>
        <dbReference type="PROSITE" id="PS51462"/>
    </source>
</evidence>
<evidence type="ECO:0000256" key="1">
    <source>
        <dbReference type="ARBA" id="ARBA00022801"/>
    </source>
</evidence>
<dbReference type="Gene3D" id="2.20.70.10">
    <property type="match status" value="1"/>
</dbReference>
<dbReference type="InterPro" id="IPR000086">
    <property type="entry name" value="NUDIX_hydrolase_dom"/>
</dbReference>
<keyword evidence="4" id="KW-1185">Reference proteome</keyword>
<dbReference type="PROSITE" id="PS00893">
    <property type="entry name" value="NUDIX_BOX"/>
    <property type="match status" value="1"/>
</dbReference>
<dbReference type="Pfam" id="PF14803">
    <property type="entry name" value="Zn_ribbon_Nudix"/>
    <property type="match status" value="1"/>
</dbReference>
<dbReference type="GO" id="GO:0016787">
    <property type="term" value="F:hydrolase activity"/>
    <property type="evidence" value="ECO:0007669"/>
    <property type="project" value="UniProtKB-KW"/>
</dbReference>